<dbReference type="InterPro" id="IPR045584">
    <property type="entry name" value="Pilin-like"/>
</dbReference>
<dbReference type="Proteomes" id="UP000319627">
    <property type="component" value="Unassembled WGS sequence"/>
</dbReference>
<dbReference type="Gene3D" id="3.55.40.10">
    <property type="entry name" value="minor pseudopilin epsh domain"/>
    <property type="match status" value="1"/>
</dbReference>
<keyword evidence="14" id="KW-1185">Reference proteome</keyword>
<keyword evidence="5" id="KW-0997">Cell inner membrane</keyword>
<evidence type="ECO:0000313" key="14">
    <source>
        <dbReference type="Proteomes" id="UP000319627"/>
    </source>
</evidence>
<evidence type="ECO:0000256" key="1">
    <source>
        <dbReference type="ARBA" id="ARBA00004377"/>
    </source>
</evidence>
<evidence type="ECO:0000256" key="9">
    <source>
        <dbReference type="ARBA" id="ARBA00025772"/>
    </source>
</evidence>
<dbReference type="InterPro" id="IPR012902">
    <property type="entry name" value="N_methyl_site"/>
</dbReference>
<evidence type="ECO:0000256" key="7">
    <source>
        <dbReference type="ARBA" id="ARBA00022989"/>
    </source>
</evidence>
<gene>
    <name evidence="13" type="ORF">LX59_02882</name>
</gene>
<dbReference type="SUPFAM" id="SSF54523">
    <property type="entry name" value="Pili subunits"/>
    <property type="match status" value="1"/>
</dbReference>
<dbReference type="EMBL" id="VLKG01000014">
    <property type="protein sequence ID" value="TWH64050.1"/>
    <property type="molecule type" value="Genomic_DNA"/>
</dbReference>
<evidence type="ECO:0000256" key="8">
    <source>
        <dbReference type="ARBA" id="ARBA00023136"/>
    </source>
</evidence>
<evidence type="ECO:0000256" key="5">
    <source>
        <dbReference type="ARBA" id="ARBA00022519"/>
    </source>
</evidence>
<keyword evidence="4" id="KW-0488">Methylation</keyword>
<evidence type="ECO:0000256" key="2">
    <source>
        <dbReference type="ARBA" id="ARBA00021549"/>
    </source>
</evidence>
<evidence type="ECO:0000256" key="11">
    <source>
        <dbReference type="SAM" id="Phobius"/>
    </source>
</evidence>
<evidence type="ECO:0000256" key="6">
    <source>
        <dbReference type="ARBA" id="ARBA00022692"/>
    </source>
</evidence>
<comment type="subcellular location">
    <subcellularLocation>
        <location evidence="1">Cell inner membrane</location>
        <topology evidence="1">Single-pass membrane protein</topology>
    </subcellularLocation>
</comment>
<protein>
    <recommendedName>
        <fullName evidence="2">Type II secretion system protein H</fullName>
    </recommendedName>
    <alternativeName>
        <fullName evidence="10">General secretion pathway protein H</fullName>
    </alternativeName>
</protein>
<evidence type="ECO:0000259" key="12">
    <source>
        <dbReference type="Pfam" id="PF12019"/>
    </source>
</evidence>
<comment type="similarity">
    <text evidence="9">Belongs to the GSP H family.</text>
</comment>
<sequence length="168" mass="18424">MISKHRTQHGFTLIELMIILVLLGIFLAIAVPSFSQFISSNKALATRNELLSLLQFARAQAATERTSIRVCSTDTGTNSKWQVQRKNCEGEMIRSLALAAGISANTKDGPTEISFHYNGTAEPSTIICICYQEDFANGYTIEIEASGNIRSYDKGHNKNTPMTSCTPS</sequence>
<keyword evidence="7 11" id="KW-1133">Transmembrane helix</keyword>
<evidence type="ECO:0000256" key="10">
    <source>
        <dbReference type="ARBA" id="ARBA00030775"/>
    </source>
</evidence>
<reference evidence="13 14" key="1">
    <citation type="submission" date="2019-07" db="EMBL/GenBank/DDBJ databases">
        <title>Genomic Encyclopedia of Type Strains, Phase I: the one thousand microbial genomes (KMG-I) project.</title>
        <authorList>
            <person name="Kyrpides N."/>
        </authorList>
    </citation>
    <scope>NUCLEOTIDE SEQUENCE [LARGE SCALE GENOMIC DNA]</scope>
    <source>
        <strain evidence="13 14">DSM 375</strain>
    </source>
</reference>
<feature type="domain" description="General secretion pathway GspH" evidence="12">
    <location>
        <begin position="48"/>
        <end position="147"/>
    </location>
</feature>
<evidence type="ECO:0000256" key="4">
    <source>
        <dbReference type="ARBA" id="ARBA00022481"/>
    </source>
</evidence>
<dbReference type="RefSeq" id="WP_144573121.1">
    <property type="nucleotide sequence ID" value="NZ_VLKG01000014.1"/>
</dbReference>
<feature type="transmembrane region" description="Helical" evidence="11">
    <location>
        <begin position="12"/>
        <end position="34"/>
    </location>
</feature>
<dbReference type="GO" id="GO:0005886">
    <property type="term" value="C:plasma membrane"/>
    <property type="evidence" value="ECO:0007669"/>
    <property type="project" value="UniProtKB-SubCell"/>
</dbReference>
<evidence type="ECO:0000313" key="13">
    <source>
        <dbReference type="EMBL" id="TWH64050.1"/>
    </source>
</evidence>
<dbReference type="InterPro" id="IPR022346">
    <property type="entry name" value="T2SS_GspH"/>
</dbReference>
<evidence type="ECO:0000256" key="3">
    <source>
        <dbReference type="ARBA" id="ARBA00022475"/>
    </source>
</evidence>
<dbReference type="GO" id="GO:0015628">
    <property type="term" value="P:protein secretion by the type II secretion system"/>
    <property type="evidence" value="ECO:0007669"/>
    <property type="project" value="InterPro"/>
</dbReference>
<keyword evidence="3" id="KW-1003">Cell membrane</keyword>
<keyword evidence="8 11" id="KW-0472">Membrane</keyword>
<organism evidence="13 14">
    <name type="scientific">Azomonas agilis</name>
    <dbReference type="NCBI Taxonomy" id="116849"/>
    <lineage>
        <taxon>Bacteria</taxon>
        <taxon>Pseudomonadati</taxon>
        <taxon>Pseudomonadota</taxon>
        <taxon>Gammaproteobacteria</taxon>
        <taxon>Pseudomonadales</taxon>
        <taxon>Pseudomonadaceae</taxon>
        <taxon>Azomonas</taxon>
    </lineage>
</organism>
<dbReference type="Pfam" id="PF12019">
    <property type="entry name" value="GspH"/>
    <property type="match status" value="1"/>
</dbReference>
<dbReference type="Pfam" id="PF07963">
    <property type="entry name" value="N_methyl"/>
    <property type="match status" value="1"/>
</dbReference>
<accession>A0A562HZ59</accession>
<keyword evidence="6 11" id="KW-0812">Transmembrane</keyword>
<dbReference type="NCBIfam" id="TIGR02532">
    <property type="entry name" value="IV_pilin_GFxxxE"/>
    <property type="match status" value="1"/>
</dbReference>
<proteinExistence type="inferred from homology"/>
<dbReference type="GO" id="GO:0015627">
    <property type="term" value="C:type II protein secretion system complex"/>
    <property type="evidence" value="ECO:0007669"/>
    <property type="project" value="InterPro"/>
</dbReference>
<dbReference type="OrthoDB" id="6880007at2"/>
<name>A0A562HZ59_9GAMM</name>
<comment type="caution">
    <text evidence="13">The sequence shown here is derived from an EMBL/GenBank/DDBJ whole genome shotgun (WGS) entry which is preliminary data.</text>
</comment>
<dbReference type="PROSITE" id="PS00409">
    <property type="entry name" value="PROKAR_NTER_METHYL"/>
    <property type="match status" value="1"/>
</dbReference>
<dbReference type="AlphaFoldDB" id="A0A562HZ59"/>